<proteinExistence type="predicted"/>
<accession>A0AAD8N8P7</accession>
<evidence type="ECO:0000313" key="2">
    <source>
        <dbReference type="EMBL" id="KAK1406002.1"/>
    </source>
</evidence>
<dbReference type="AlphaFoldDB" id="A0AAD8N8P7"/>
<dbReference type="EMBL" id="JAUHHV010000015">
    <property type="protein sequence ID" value="KAK1405990.1"/>
    <property type="molecule type" value="Genomic_DNA"/>
</dbReference>
<gene>
    <name evidence="1" type="ORF">QVD17_42301</name>
    <name evidence="2" type="ORF">QVD17_42313</name>
</gene>
<dbReference type="Proteomes" id="UP001229421">
    <property type="component" value="Unassembled WGS sequence"/>
</dbReference>
<dbReference type="EMBL" id="JAUHHV010000015">
    <property type="protein sequence ID" value="KAK1406002.1"/>
    <property type="molecule type" value="Genomic_DNA"/>
</dbReference>
<evidence type="ECO:0000313" key="1">
    <source>
        <dbReference type="EMBL" id="KAK1405990.1"/>
    </source>
</evidence>
<name>A0AAD8N8P7_TARER</name>
<keyword evidence="3" id="KW-1185">Reference proteome</keyword>
<protein>
    <submittedName>
        <fullName evidence="1">Uncharacterized protein</fullName>
    </submittedName>
</protein>
<comment type="caution">
    <text evidence="1">The sequence shown here is derived from an EMBL/GenBank/DDBJ whole genome shotgun (WGS) entry which is preliminary data.</text>
</comment>
<reference evidence="1" key="1">
    <citation type="journal article" date="2023" name="bioRxiv">
        <title>Improved chromosome-level genome assembly for marigold (Tagetes erecta).</title>
        <authorList>
            <person name="Jiang F."/>
            <person name="Yuan L."/>
            <person name="Wang S."/>
            <person name="Wang H."/>
            <person name="Xu D."/>
            <person name="Wang A."/>
            <person name="Fan W."/>
        </authorList>
    </citation>
    <scope>NUCLEOTIDE SEQUENCE</scope>
    <source>
        <strain evidence="1">WSJ</strain>
        <tissue evidence="1">Leaf</tissue>
    </source>
</reference>
<evidence type="ECO:0000313" key="3">
    <source>
        <dbReference type="Proteomes" id="UP001229421"/>
    </source>
</evidence>
<organism evidence="1 3">
    <name type="scientific">Tagetes erecta</name>
    <name type="common">African marigold</name>
    <dbReference type="NCBI Taxonomy" id="13708"/>
    <lineage>
        <taxon>Eukaryota</taxon>
        <taxon>Viridiplantae</taxon>
        <taxon>Streptophyta</taxon>
        <taxon>Embryophyta</taxon>
        <taxon>Tracheophyta</taxon>
        <taxon>Spermatophyta</taxon>
        <taxon>Magnoliopsida</taxon>
        <taxon>eudicotyledons</taxon>
        <taxon>Gunneridae</taxon>
        <taxon>Pentapetalae</taxon>
        <taxon>asterids</taxon>
        <taxon>campanulids</taxon>
        <taxon>Asterales</taxon>
        <taxon>Asteraceae</taxon>
        <taxon>Asteroideae</taxon>
        <taxon>Heliantheae alliance</taxon>
        <taxon>Tageteae</taxon>
        <taxon>Tagetes</taxon>
    </lineage>
</organism>
<sequence>MEKRFESLCGGVSCDLIPNLGYEVKEHHSLAKHELAFELWLLVHLSLSDLSFQSLASHALAYHEIISLCTWWSGQSYAQIAPSSLGAVAVVWSDLRTPSLFDLEELFFSSARACSIIEFPRLKISRNPADHDAGDLFTAEEEKSSSNGSDKQGSSLLGLQKEAKRVVTPRLMLSKATELLNHGLRERAKAGTEMLMAGIDAHNRMLENKPITIERAGTSYSYLLDKGLVCKLRARQIFN</sequence>